<organism evidence="2 3">
    <name type="scientific">Conyzicola lurida</name>
    <dbReference type="NCBI Taxonomy" id="1172621"/>
    <lineage>
        <taxon>Bacteria</taxon>
        <taxon>Bacillati</taxon>
        <taxon>Actinomycetota</taxon>
        <taxon>Actinomycetes</taxon>
        <taxon>Micrococcales</taxon>
        <taxon>Microbacteriaceae</taxon>
        <taxon>Conyzicola</taxon>
    </lineage>
</organism>
<keyword evidence="3" id="KW-1185">Reference proteome</keyword>
<dbReference type="RefSeq" id="WP_184232611.1">
    <property type="nucleotide sequence ID" value="NZ_JACHMJ010000001.1"/>
</dbReference>
<sequence length="124" mass="13205">MALPLRFRVIQLLWAAGFLVGTTTHIADLVTGGPDVYAGYPEGARLFWVALTVLDPLTVVLVLLRKRAGIALGAAVMIADVSVNLTVAATIGGFGAFGLVNQTVFCVFVLATAYPLWRVFAMPR</sequence>
<gene>
    <name evidence="2" type="ORF">HD599_000084</name>
</gene>
<evidence type="ECO:0000313" key="2">
    <source>
        <dbReference type="EMBL" id="MBB5841761.1"/>
    </source>
</evidence>
<feature type="transmembrane region" description="Helical" evidence="1">
    <location>
        <begin position="46"/>
        <end position="64"/>
    </location>
</feature>
<reference evidence="2 3" key="1">
    <citation type="submission" date="2020-08" db="EMBL/GenBank/DDBJ databases">
        <title>Sequencing the genomes of 1000 actinobacteria strains.</title>
        <authorList>
            <person name="Klenk H.-P."/>
        </authorList>
    </citation>
    <scope>NUCLEOTIDE SEQUENCE [LARGE SCALE GENOMIC DNA]</scope>
    <source>
        <strain evidence="2 3">DSM 105784</strain>
    </source>
</reference>
<protein>
    <recommendedName>
        <fullName evidence="4">DoxX-like protein</fullName>
    </recommendedName>
</protein>
<dbReference type="AlphaFoldDB" id="A0A841AJ85"/>
<dbReference type="EMBL" id="JACHMJ010000001">
    <property type="protein sequence ID" value="MBB5841761.1"/>
    <property type="molecule type" value="Genomic_DNA"/>
</dbReference>
<accession>A0A841AJ85</accession>
<evidence type="ECO:0000256" key="1">
    <source>
        <dbReference type="SAM" id="Phobius"/>
    </source>
</evidence>
<feature type="transmembrane region" description="Helical" evidence="1">
    <location>
        <begin position="97"/>
        <end position="117"/>
    </location>
</feature>
<dbReference type="Proteomes" id="UP000536685">
    <property type="component" value="Unassembled WGS sequence"/>
</dbReference>
<evidence type="ECO:0000313" key="3">
    <source>
        <dbReference type="Proteomes" id="UP000536685"/>
    </source>
</evidence>
<proteinExistence type="predicted"/>
<feature type="transmembrane region" description="Helical" evidence="1">
    <location>
        <begin position="71"/>
        <end position="91"/>
    </location>
</feature>
<keyword evidence="1" id="KW-0812">Transmembrane</keyword>
<evidence type="ECO:0008006" key="4">
    <source>
        <dbReference type="Google" id="ProtNLM"/>
    </source>
</evidence>
<keyword evidence="1" id="KW-0472">Membrane</keyword>
<keyword evidence="1" id="KW-1133">Transmembrane helix</keyword>
<comment type="caution">
    <text evidence="2">The sequence shown here is derived from an EMBL/GenBank/DDBJ whole genome shotgun (WGS) entry which is preliminary data.</text>
</comment>
<name>A0A841AJ85_9MICO</name>